<evidence type="ECO:0000256" key="1">
    <source>
        <dbReference type="SAM" id="SignalP"/>
    </source>
</evidence>
<evidence type="ECO:0000313" key="3">
    <source>
        <dbReference type="Proteomes" id="UP000581688"/>
    </source>
</evidence>
<dbReference type="Pfam" id="PF21172">
    <property type="entry name" value="CueP"/>
    <property type="match status" value="1"/>
</dbReference>
<feature type="signal peptide" evidence="1">
    <location>
        <begin position="1"/>
        <end position="21"/>
    </location>
</feature>
<feature type="chain" id="PRO_5032733096" evidence="1">
    <location>
        <begin position="22"/>
        <end position="89"/>
    </location>
</feature>
<comment type="caution">
    <text evidence="2">The sequence shown here is derived from an EMBL/GenBank/DDBJ whole genome shotgun (WGS) entry which is preliminary data.</text>
</comment>
<accession>A0A841Q4C0</accession>
<keyword evidence="1" id="KW-0732">Signal</keyword>
<dbReference type="InterPro" id="IPR047808">
    <property type="entry name" value="CueP-like"/>
</dbReference>
<reference evidence="2 3" key="1">
    <citation type="submission" date="2020-08" db="EMBL/GenBank/DDBJ databases">
        <title>Genomic Encyclopedia of Type Strains, Phase IV (KMG-IV): sequencing the most valuable type-strain genomes for metagenomic binning, comparative biology and taxonomic classification.</title>
        <authorList>
            <person name="Goeker M."/>
        </authorList>
    </citation>
    <scope>NUCLEOTIDE SEQUENCE [LARGE SCALE GENOMIC DNA]</scope>
    <source>
        <strain evidence="2 3">DSM 19612</strain>
    </source>
</reference>
<gene>
    <name evidence="2" type="ORF">HNQ94_001717</name>
</gene>
<organism evidence="2 3">
    <name type="scientific">Salirhabdus euzebyi</name>
    <dbReference type="NCBI Taxonomy" id="394506"/>
    <lineage>
        <taxon>Bacteria</taxon>
        <taxon>Bacillati</taxon>
        <taxon>Bacillota</taxon>
        <taxon>Bacilli</taxon>
        <taxon>Bacillales</taxon>
        <taxon>Bacillaceae</taxon>
        <taxon>Salirhabdus</taxon>
    </lineage>
</organism>
<dbReference type="EMBL" id="JACHGH010000004">
    <property type="protein sequence ID" value="MBB6453269.1"/>
    <property type="molecule type" value="Genomic_DNA"/>
</dbReference>
<name>A0A841Q4C0_9BACI</name>
<dbReference type="AlphaFoldDB" id="A0A841Q4C0"/>
<sequence>MKGNIIAVILLTLTASTLLIACSEGTTNETTNIKQIVHDYSVGNITTGSASITSKQLTVIDGDGNKTAYDLPEEEFFVSIAPYINESHP</sequence>
<dbReference type="Proteomes" id="UP000581688">
    <property type="component" value="Unassembled WGS sequence"/>
</dbReference>
<evidence type="ECO:0000313" key="2">
    <source>
        <dbReference type="EMBL" id="MBB6453269.1"/>
    </source>
</evidence>
<dbReference type="PROSITE" id="PS51257">
    <property type="entry name" value="PROKAR_LIPOPROTEIN"/>
    <property type="match status" value="1"/>
</dbReference>
<keyword evidence="3" id="KW-1185">Reference proteome</keyword>
<dbReference type="Gene3D" id="2.60.40.3700">
    <property type="match status" value="1"/>
</dbReference>
<protein>
    <submittedName>
        <fullName evidence="2">Uncharacterized protein</fullName>
    </submittedName>
</protein>
<proteinExistence type="predicted"/>